<organism evidence="2 3">
    <name type="scientific">Iocasia fonsfrigidae</name>
    <dbReference type="NCBI Taxonomy" id="2682810"/>
    <lineage>
        <taxon>Bacteria</taxon>
        <taxon>Bacillati</taxon>
        <taxon>Bacillota</taxon>
        <taxon>Clostridia</taxon>
        <taxon>Halanaerobiales</taxon>
        <taxon>Halanaerobiaceae</taxon>
        <taxon>Iocasia</taxon>
    </lineage>
</organism>
<accession>A0A8A7KHW5</accession>
<reference evidence="2" key="1">
    <citation type="submission" date="2019-12" db="EMBL/GenBank/DDBJ databases">
        <authorList>
            <person name="zhang j."/>
            <person name="sun C.M."/>
        </authorList>
    </citation>
    <scope>NUCLEOTIDE SEQUENCE</scope>
    <source>
        <strain evidence="2">NS-1</strain>
    </source>
</reference>
<keyword evidence="3" id="KW-1185">Reference proteome</keyword>
<dbReference type="Pfam" id="PF09706">
    <property type="entry name" value="Cas_CXXC_CXXC"/>
    <property type="match status" value="1"/>
</dbReference>
<sequence length="624" mass="72570">MGIVGFMRILKKAEKSYIEEDSYKLCANYLEVDSSLLENFSQYYFEYFLEEYNIHSRESEKVERYLNIARNKNKFKDAAGWIKDAVRYNRDKVKRAKFENEYYEKELDKVFKRLSEMKKVEQIGELERLVDIFKKVMKEEEVNQKLSLNAFKNGLSSNYFGQPSFLNVYYARNSIKEQQEKMKDDYIKPVLEDVRLDVALKNVTGIQDFSDFVESELDRDSISKEYNKLLQTINKKFIKRNKSLDDIREFLDNKVLHCSIWNQYLSNSQFTNKSNMGCEFTESVFIPLAVSLKKSKNFMWNGNISLPICNLLKLVLLAAPAGATEMNSGNAGFVNLDTSIEELYKQNQNLKNHIKNGKNPFEEVIYDIVSESSQKSKWMLSNILFVEFNAEYDSKSSKLSYFNIPQVVAKYFKKYGREELSKIWDEKFKESLVNLILYSKATKTEVYNFKKGKKDTVVVNNINSLINAKLRDVISSGVGVPYDAMRATVAKYKIEQIKKGCEKVDDKNINWAYNEGKRLKYYFEGKNSKGEKIQGRESRANKIPGLAYRLLNAVNAGNKKQFMDSLLRIYMGAGKEVPYILLNVIHEEEMEFETVAHAFLSGFIPKKEENQGEEVDSKLVEEVK</sequence>
<dbReference type="NCBIfam" id="TIGR01908">
    <property type="entry name" value="cas_CXXC_CXXC"/>
    <property type="match status" value="1"/>
</dbReference>
<feature type="domain" description="CRISPR-associated protein CXXC-CXXC" evidence="1">
    <location>
        <begin position="279"/>
        <end position="324"/>
    </location>
</feature>
<name>A0A8A7KHW5_9FIRM</name>
<gene>
    <name evidence="2" type="primary">cas8a1</name>
    <name evidence="2" type="ORF">GM661_14885</name>
</gene>
<dbReference type="KEGG" id="ifn:GM661_14885"/>
<protein>
    <submittedName>
        <fullName evidence="2">Type I-B CRISPR-associated protein Cas8b1/Cst1</fullName>
    </submittedName>
</protein>
<evidence type="ECO:0000313" key="3">
    <source>
        <dbReference type="Proteomes" id="UP000665020"/>
    </source>
</evidence>
<evidence type="ECO:0000259" key="1">
    <source>
        <dbReference type="Pfam" id="PF09706"/>
    </source>
</evidence>
<dbReference type="InterPro" id="IPR019121">
    <property type="entry name" value="CRISPR-assoc_CXXC-CXXC_dom"/>
</dbReference>
<dbReference type="EMBL" id="CP046640">
    <property type="protein sequence ID" value="QTL99149.1"/>
    <property type="molecule type" value="Genomic_DNA"/>
</dbReference>
<dbReference type="AlphaFoldDB" id="A0A8A7KHW5"/>
<dbReference type="InterPro" id="IPR010180">
    <property type="entry name" value="CRISPR-assoc_prot_CXXC-CXXC"/>
</dbReference>
<evidence type="ECO:0000313" key="2">
    <source>
        <dbReference type="EMBL" id="QTL99149.1"/>
    </source>
</evidence>
<proteinExistence type="predicted"/>
<dbReference type="Proteomes" id="UP000665020">
    <property type="component" value="Chromosome"/>
</dbReference>